<dbReference type="InterPro" id="IPR052906">
    <property type="entry name" value="Type_IV_Methyl-Rstrct_Enzyme"/>
</dbReference>
<evidence type="ECO:0000259" key="2">
    <source>
        <dbReference type="Pfam" id="PF04471"/>
    </source>
</evidence>
<keyword evidence="3" id="KW-0255">Endonuclease</keyword>
<dbReference type="Proteomes" id="UP000191240">
    <property type="component" value="Unassembled WGS sequence"/>
</dbReference>
<keyword evidence="3" id="KW-0378">Hydrolase</keyword>
<reference evidence="3 4" key="1">
    <citation type="submission" date="2016-11" db="EMBL/GenBank/DDBJ databases">
        <authorList>
            <person name="Jaros S."/>
            <person name="Januszkiewicz K."/>
            <person name="Wedrychowicz H."/>
        </authorList>
    </citation>
    <scope>NUCLEOTIDE SEQUENCE [LARGE SCALE GENOMIC DNA]</scope>
    <source>
        <strain evidence="3 4">DSM 3074</strain>
    </source>
</reference>
<evidence type="ECO:0000313" key="4">
    <source>
        <dbReference type="Proteomes" id="UP000191240"/>
    </source>
</evidence>
<dbReference type="Pfam" id="PF04471">
    <property type="entry name" value="Mrr_cat"/>
    <property type="match status" value="1"/>
</dbReference>
<gene>
    <name evidence="3" type="ORF">SAMN02745671_01278</name>
</gene>
<dbReference type="SUPFAM" id="SSF52980">
    <property type="entry name" value="Restriction endonuclease-like"/>
    <property type="match status" value="1"/>
</dbReference>
<sequence>MSTIVVVIVILFVMYKFVYSPSNKSNSNIEEGVSSHASSVGNKTNDKLTDKIKYKEPEYISKYIYDQNILEKNTIFNQDYDSMERKIRKMDWRKFELFVSSVFEKNGYHCEVTPPSNDGGIDIKATKNGKEYLIECKYYEKSSVGREIIQKLVGAGLQYHCKNLIVVTTGVYNQNAVEAAEEINKEAGFNIQLLGINDLINMTKPKVNSNNDIKNRFPKGLQKMGTIMFFTYYIDFDSLKVEERPENTVFKINLNFYNASALQTVYRYIFRITYVYYGGKYVEYSKFDQFSNKYLIGAEDSLEYLNRDTKGNEVENDVLSILEAYYCTK</sequence>
<dbReference type="AlphaFoldDB" id="A0A1M6CY19"/>
<name>A0A1M6CY19_9FIRM</name>
<dbReference type="InterPro" id="IPR011335">
    <property type="entry name" value="Restrct_endonuc-II-like"/>
</dbReference>
<keyword evidence="3" id="KW-0540">Nuclease</keyword>
<dbReference type="GO" id="GO:0015666">
    <property type="term" value="F:restriction endodeoxyribonuclease activity"/>
    <property type="evidence" value="ECO:0007669"/>
    <property type="project" value="TreeGrafter"/>
</dbReference>
<dbReference type="PANTHER" id="PTHR30015:SF7">
    <property type="entry name" value="TYPE IV METHYL-DIRECTED RESTRICTION ENZYME ECOKMRR"/>
    <property type="match status" value="1"/>
</dbReference>
<dbReference type="InterPro" id="IPR007560">
    <property type="entry name" value="Restrct_endonuc_IV_Mrr"/>
</dbReference>
<evidence type="ECO:0000313" key="3">
    <source>
        <dbReference type="EMBL" id="SHI65860.1"/>
    </source>
</evidence>
<dbReference type="PANTHER" id="PTHR30015">
    <property type="entry name" value="MRR RESTRICTION SYSTEM PROTEIN"/>
    <property type="match status" value="1"/>
</dbReference>
<accession>A0A1M6CY19</accession>
<dbReference type="OrthoDB" id="1426324at2"/>
<feature type="region of interest" description="Disordered" evidence="1">
    <location>
        <begin position="24"/>
        <end position="43"/>
    </location>
</feature>
<dbReference type="GO" id="GO:0009307">
    <property type="term" value="P:DNA restriction-modification system"/>
    <property type="evidence" value="ECO:0007669"/>
    <property type="project" value="InterPro"/>
</dbReference>
<dbReference type="EMBL" id="FQYW01000009">
    <property type="protein sequence ID" value="SHI65860.1"/>
    <property type="molecule type" value="Genomic_DNA"/>
</dbReference>
<organism evidence="3 4">
    <name type="scientific">Anaerovibrio lipolyticus DSM 3074</name>
    <dbReference type="NCBI Taxonomy" id="1120997"/>
    <lineage>
        <taxon>Bacteria</taxon>
        <taxon>Bacillati</taxon>
        <taxon>Bacillota</taxon>
        <taxon>Negativicutes</taxon>
        <taxon>Selenomonadales</taxon>
        <taxon>Selenomonadaceae</taxon>
        <taxon>Anaerovibrio</taxon>
    </lineage>
</organism>
<protein>
    <submittedName>
        <fullName evidence="3">Restriction endonuclease</fullName>
    </submittedName>
</protein>
<dbReference type="InterPro" id="IPR011856">
    <property type="entry name" value="tRNA_endonuc-like_dom_sf"/>
</dbReference>
<dbReference type="RefSeq" id="WP_080325701.1">
    <property type="nucleotide sequence ID" value="NZ_FQYW01000009.1"/>
</dbReference>
<dbReference type="GO" id="GO:0003677">
    <property type="term" value="F:DNA binding"/>
    <property type="evidence" value="ECO:0007669"/>
    <property type="project" value="InterPro"/>
</dbReference>
<evidence type="ECO:0000256" key="1">
    <source>
        <dbReference type="SAM" id="MobiDB-lite"/>
    </source>
</evidence>
<proteinExistence type="predicted"/>
<feature type="domain" description="Restriction endonuclease type IV Mrr" evidence="2">
    <location>
        <begin position="87"/>
        <end position="202"/>
    </location>
</feature>
<dbReference type="Gene3D" id="3.40.1350.10">
    <property type="match status" value="1"/>
</dbReference>